<dbReference type="InterPro" id="IPR006073">
    <property type="entry name" value="GTP-bd"/>
</dbReference>
<organism evidence="6 7">
    <name type="scientific">Tribonema minus</name>
    <dbReference type="NCBI Taxonomy" id="303371"/>
    <lineage>
        <taxon>Eukaryota</taxon>
        <taxon>Sar</taxon>
        <taxon>Stramenopiles</taxon>
        <taxon>Ochrophyta</taxon>
        <taxon>PX clade</taxon>
        <taxon>Xanthophyceae</taxon>
        <taxon>Tribonematales</taxon>
        <taxon>Tribonemataceae</taxon>
        <taxon>Tribonema</taxon>
    </lineage>
</organism>
<evidence type="ECO:0000256" key="2">
    <source>
        <dbReference type="ARBA" id="ARBA00022741"/>
    </source>
</evidence>
<dbReference type="InterPro" id="IPR009019">
    <property type="entry name" value="KH_sf_prok-type"/>
</dbReference>
<feature type="domain" description="G" evidence="5">
    <location>
        <begin position="51"/>
        <end position="172"/>
    </location>
</feature>
<dbReference type="SUPFAM" id="SSF52540">
    <property type="entry name" value="P-loop containing nucleoside triphosphate hydrolases"/>
    <property type="match status" value="1"/>
</dbReference>
<dbReference type="EMBL" id="JAFCMP010000146">
    <property type="protein sequence ID" value="KAG5184992.1"/>
    <property type="molecule type" value="Genomic_DNA"/>
</dbReference>
<feature type="compositionally biased region" description="Acidic residues" evidence="4">
    <location>
        <begin position="230"/>
        <end position="247"/>
    </location>
</feature>
<feature type="compositionally biased region" description="Gly residues" evidence="4">
    <location>
        <begin position="290"/>
        <end position="302"/>
    </location>
</feature>
<dbReference type="OrthoDB" id="193052at2759"/>
<dbReference type="Gene3D" id="3.30.300.20">
    <property type="match status" value="1"/>
</dbReference>
<dbReference type="Proteomes" id="UP000664859">
    <property type="component" value="Unassembled WGS sequence"/>
</dbReference>
<keyword evidence="3" id="KW-0342">GTP-binding</keyword>
<evidence type="ECO:0000256" key="4">
    <source>
        <dbReference type="SAM" id="MobiDB-lite"/>
    </source>
</evidence>
<gene>
    <name evidence="6" type="ORF">JKP88DRAFT_348403</name>
</gene>
<evidence type="ECO:0000259" key="5">
    <source>
        <dbReference type="Pfam" id="PF01926"/>
    </source>
</evidence>
<accession>A0A836CGG3</accession>
<keyword evidence="7" id="KW-1185">Reference proteome</keyword>
<dbReference type="SUPFAM" id="SSF54814">
    <property type="entry name" value="Prokaryotic type KH domain (KH-domain type II)"/>
    <property type="match status" value="1"/>
</dbReference>
<dbReference type="Gene3D" id="3.40.50.300">
    <property type="entry name" value="P-loop containing nucleotide triphosphate hydrolases"/>
    <property type="match status" value="1"/>
</dbReference>
<evidence type="ECO:0000256" key="1">
    <source>
        <dbReference type="ARBA" id="ARBA00007921"/>
    </source>
</evidence>
<feature type="region of interest" description="Disordered" evidence="4">
    <location>
        <begin position="204"/>
        <end position="250"/>
    </location>
</feature>
<protein>
    <recommendedName>
        <fullName evidence="5">G domain-containing protein</fullName>
    </recommendedName>
</protein>
<dbReference type="InterPro" id="IPR015946">
    <property type="entry name" value="KH_dom-like_a/b"/>
</dbReference>
<proteinExistence type="inferred from homology"/>
<dbReference type="AlphaFoldDB" id="A0A836CGG3"/>
<comment type="similarity">
    <text evidence="1">Belongs to the TRAFAC class TrmE-Era-EngA-EngB-Septin-like GTPase superfamily. Era GTPase family.</text>
</comment>
<dbReference type="PANTHER" id="PTHR42698">
    <property type="entry name" value="GTPASE ERA"/>
    <property type="match status" value="1"/>
</dbReference>
<feature type="region of interest" description="Disordered" evidence="4">
    <location>
        <begin position="265"/>
        <end position="315"/>
    </location>
</feature>
<evidence type="ECO:0000256" key="3">
    <source>
        <dbReference type="ARBA" id="ARBA00023134"/>
    </source>
</evidence>
<comment type="caution">
    <text evidence="6">The sequence shown here is derived from an EMBL/GenBank/DDBJ whole genome shotgun (WGS) entry which is preliminary data.</text>
</comment>
<dbReference type="CDD" id="cd22534">
    <property type="entry name" value="KH-II_Era"/>
    <property type="match status" value="1"/>
</dbReference>
<dbReference type="InterPro" id="IPR027417">
    <property type="entry name" value="P-loop_NTPase"/>
</dbReference>
<dbReference type="GO" id="GO:0043024">
    <property type="term" value="F:ribosomal small subunit binding"/>
    <property type="evidence" value="ECO:0007669"/>
    <property type="project" value="TreeGrafter"/>
</dbReference>
<dbReference type="PANTHER" id="PTHR42698:SF1">
    <property type="entry name" value="GTPASE ERA, MITOCHONDRIAL"/>
    <property type="match status" value="1"/>
</dbReference>
<dbReference type="NCBIfam" id="TIGR00231">
    <property type="entry name" value="small_GTP"/>
    <property type="match status" value="1"/>
</dbReference>
<feature type="region of interest" description="Disordered" evidence="4">
    <location>
        <begin position="1"/>
        <end position="25"/>
    </location>
</feature>
<reference evidence="6" key="1">
    <citation type="submission" date="2021-02" db="EMBL/GenBank/DDBJ databases">
        <title>First Annotated Genome of the Yellow-green Alga Tribonema minus.</title>
        <authorList>
            <person name="Mahan K.M."/>
        </authorList>
    </citation>
    <scope>NUCLEOTIDE SEQUENCE</scope>
    <source>
        <strain evidence="6">UTEX B ZZ1240</strain>
    </source>
</reference>
<evidence type="ECO:0000313" key="7">
    <source>
        <dbReference type="Proteomes" id="UP000664859"/>
    </source>
</evidence>
<keyword evidence="2" id="KW-0547">Nucleotide-binding</keyword>
<dbReference type="GO" id="GO:0005525">
    <property type="term" value="F:GTP binding"/>
    <property type="evidence" value="ECO:0007669"/>
    <property type="project" value="UniProtKB-KW"/>
</dbReference>
<sequence length="604" mass="66439">MAANLSLATRAETSSTGDDRSQFVGQYPPALEDVDECKAPVGHNPLERSLDVAMVGLPNAGKSTLLNRLVGDKVSAVSPKRNTTRDSVLGYFTEDWSQICFWDTPGFVSHKDNKNFVRTLYTAASDRIRTVDLTVVVVDAAKRVDARVRDNLSALFEQALRRSKETVVVLTKVDLVRPKTNLLYKTDELIDLVERAKEQLVQEAKAKRRRASAKVTDPVTGEERPAAEALGEESDSDSESDDLEPESEEMRALRAHLEEAIQAAADEQGEMEERDEVTWGDDGDAVAESGKGGGEEGAGGGADGDEEDDDDPYDMELHKKPWHRNVRRQREEAMFGAAAAPRFKASCSAVRGEGVTVFMVSAAAVVHEVEVAHAASVRGEGVTVFMGTLRVRRLPIGQRAAATATQWPQQTCAMVAADERDGQAVAADERDGGGDGDGVADFKRFLLERASPRRWRHAPDRTCELSAAERISELSAAKRICEPDGTCELSAAERISELSAAERVTEVLREKFYLHLNKEVPYRIQQVTHLLGVDPTTGVLICEQDLLVPTPSHQKIVNAALGAIAREAKEDLWKMFRRNVVLRLHVRVDKYGKKTQSLDTSQWL</sequence>
<feature type="compositionally biased region" description="Acidic residues" evidence="4">
    <location>
        <begin position="303"/>
        <end position="314"/>
    </location>
</feature>
<dbReference type="Pfam" id="PF01926">
    <property type="entry name" value="MMR_HSR1"/>
    <property type="match status" value="1"/>
</dbReference>
<dbReference type="GO" id="GO:0019843">
    <property type="term" value="F:rRNA binding"/>
    <property type="evidence" value="ECO:0007669"/>
    <property type="project" value="TreeGrafter"/>
</dbReference>
<dbReference type="InterPro" id="IPR005662">
    <property type="entry name" value="GTPase_Era-like"/>
</dbReference>
<name>A0A836CGG3_9STRA</name>
<feature type="compositionally biased region" description="Acidic residues" evidence="4">
    <location>
        <begin position="267"/>
        <end position="285"/>
    </location>
</feature>
<evidence type="ECO:0000313" key="6">
    <source>
        <dbReference type="EMBL" id="KAG5184992.1"/>
    </source>
</evidence>
<dbReference type="GO" id="GO:0000028">
    <property type="term" value="P:ribosomal small subunit assembly"/>
    <property type="evidence" value="ECO:0007669"/>
    <property type="project" value="TreeGrafter"/>
</dbReference>
<dbReference type="InterPro" id="IPR005225">
    <property type="entry name" value="Small_GTP-bd"/>
</dbReference>